<dbReference type="PROSITE" id="PS51194">
    <property type="entry name" value="HELICASE_CTER"/>
    <property type="match status" value="1"/>
</dbReference>
<keyword evidence="7 12" id="KW-0067">ATP-binding</keyword>
<dbReference type="AlphaFoldDB" id="A0A516PTU9"/>
<dbReference type="SUPFAM" id="SSF52540">
    <property type="entry name" value="P-loop containing nucleoside triphosphate hydrolases"/>
    <property type="match status" value="2"/>
</dbReference>
<evidence type="ECO:0000256" key="1">
    <source>
        <dbReference type="ARBA" id="ARBA00004170"/>
    </source>
</evidence>
<evidence type="ECO:0000259" key="13">
    <source>
        <dbReference type="PROSITE" id="PS51192"/>
    </source>
</evidence>
<dbReference type="GO" id="GO:0005829">
    <property type="term" value="C:cytosol"/>
    <property type="evidence" value="ECO:0007669"/>
    <property type="project" value="TreeGrafter"/>
</dbReference>
<evidence type="ECO:0000256" key="4">
    <source>
        <dbReference type="ARBA" id="ARBA00022475"/>
    </source>
</evidence>
<dbReference type="SMART" id="SM00957">
    <property type="entry name" value="SecA_DEAD"/>
    <property type="match status" value="1"/>
</dbReference>
<keyword evidence="6 12" id="KW-0547">Nucleotide-binding</keyword>
<keyword evidence="10 12" id="KW-0811">Translocation</keyword>
<evidence type="ECO:0000256" key="7">
    <source>
        <dbReference type="ARBA" id="ARBA00022840"/>
    </source>
</evidence>
<dbReference type="InterPro" id="IPR044722">
    <property type="entry name" value="SecA_SF2_C"/>
</dbReference>
<feature type="domain" description="Helicase C-terminal" evidence="14">
    <location>
        <begin position="432"/>
        <end position="606"/>
    </location>
</feature>
<dbReference type="Pfam" id="PF21090">
    <property type="entry name" value="P-loop_SecA"/>
    <property type="match status" value="2"/>
</dbReference>
<sequence>MWPRWSWTNRRSDPAGGTVARVGLKSSLRRLVGKPGSAGFGKQHTIAVAAGELESELEQLDDASLKERYDALWGPMDGRNELREFCALAREGARRTIGERPYDVQLQGALGILDGTVVEMATGEGKTLAGAIAALGMIARGRRVQVMSVNDYLARRDAEWMGPLYELFGIEVGWVTGTVDHDHRAAAYAADICYGSVSEIGFDLLRDRLRTSVDQIVQPEPDALIIDEADSVMIDEAKVPLVLAGSLPVSDDGGNLADVVRKLIKQEDYESADDGMQVNLTDHGLRRVEELLGVDNLYAEGNELLLSKINVALYAETLVQRDVDYIVSDGTVRLVDPNRGRVAQRQRWPDGLHAAVEAKEGLELTDHGEILDTITVQALIKRYDLVGGMTGTALAAAEQFRGFYGLETGAVPTNAECIRIDQPDRIFENDQDRDAAMIELIKQQHGERRPVLVGTHSVAGSERIADLLREDGIEPAVLNAKNDEVEAEVIAAAGRLAAVTVSTQMAGRGVDIKLGDGDTDEHDQVAELGGLLVIGHGHYHTRRLDDQLRGRAGRQGDPGESVIFVSLDDDPNTSELQLRWAIDDETGEISSQQLIDKVEQTQRISEGALLDTHQNSWNYSQQLESQRNDVVGYRDRVLRDDLAAVEFARLCPERWAELSEAVEPEVLEEAARQVMLHVLDRAWSDHLAFADELREGIHLRALGRETPLMAFHSACDQAYRGLRDGLLGKATEAFETAVITADGLDEEASGMERPTSTWTYMVDDMAFGSPEDRFLQAVGGVIRRAMRTD</sequence>
<name>A0A516PTU9_9ACTN</name>
<dbReference type="EC" id="7.4.2.8" evidence="12"/>
<evidence type="ECO:0000256" key="3">
    <source>
        <dbReference type="ARBA" id="ARBA00022448"/>
    </source>
</evidence>
<feature type="binding site" evidence="12">
    <location>
        <position position="105"/>
    </location>
    <ligand>
        <name>ATP</name>
        <dbReference type="ChEBI" id="CHEBI:30616"/>
    </ligand>
</feature>
<dbReference type="InterPro" id="IPR011130">
    <property type="entry name" value="SecA_preprotein_X-link_dom"/>
</dbReference>
<evidence type="ECO:0000259" key="14">
    <source>
        <dbReference type="PROSITE" id="PS51194"/>
    </source>
</evidence>
<keyword evidence="9 12" id="KW-1278">Translocase</keyword>
<dbReference type="GO" id="GO:0065002">
    <property type="term" value="P:intracellular protein transmembrane transport"/>
    <property type="evidence" value="ECO:0007669"/>
    <property type="project" value="UniProtKB-UniRule"/>
</dbReference>
<dbReference type="Pfam" id="PF07516">
    <property type="entry name" value="SecA_SW"/>
    <property type="match status" value="1"/>
</dbReference>
<evidence type="ECO:0000256" key="5">
    <source>
        <dbReference type="ARBA" id="ARBA00022490"/>
    </source>
</evidence>
<dbReference type="InterPro" id="IPR027417">
    <property type="entry name" value="P-loop_NTPase"/>
</dbReference>
<dbReference type="GO" id="GO:0043952">
    <property type="term" value="P:protein transport by the Sec complex"/>
    <property type="evidence" value="ECO:0007669"/>
    <property type="project" value="TreeGrafter"/>
</dbReference>
<dbReference type="SUPFAM" id="SSF81886">
    <property type="entry name" value="Helical scaffold and wing domains of SecA"/>
    <property type="match status" value="1"/>
</dbReference>
<dbReference type="HAMAP" id="MF_01382">
    <property type="entry name" value="SecA"/>
    <property type="match status" value="1"/>
</dbReference>
<dbReference type="PROSITE" id="PS51196">
    <property type="entry name" value="SECA_MOTOR_DEAD"/>
    <property type="match status" value="1"/>
</dbReference>
<dbReference type="FunFam" id="3.40.50.300:FF:000429">
    <property type="entry name" value="Preprotein translocase subunit SecA"/>
    <property type="match status" value="1"/>
</dbReference>
<dbReference type="CDD" id="cd18803">
    <property type="entry name" value="SF2_C_secA"/>
    <property type="match status" value="1"/>
</dbReference>
<keyword evidence="4 12" id="KW-1003">Cell membrane</keyword>
<dbReference type="GO" id="GO:0031522">
    <property type="term" value="C:cell envelope Sec protein transport complex"/>
    <property type="evidence" value="ECO:0007669"/>
    <property type="project" value="TreeGrafter"/>
</dbReference>
<comment type="similarity">
    <text evidence="2 12">Belongs to the SecA family.</text>
</comment>
<dbReference type="InterPro" id="IPR011116">
    <property type="entry name" value="SecA_Wing/Scaffold"/>
</dbReference>
<evidence type="ECO:0000313" key="17">
    <source>
        <dbReference type="Proteomes" id="UP000319263"/>
    </source>
</evidence>
<dbReference type="InterPro" id="IPR014001">
    <property type="entry name" value="Helicase_ATP-bd"/>
</dbReference>
<evidence type="ECO:0000256" key="10">
    <source>
        <dbReference type="ARBA" id="ARBA00023010"/>
    </source>
</evidence>
<comment type="catalytic activity">
    <reaction evidence="12">
        <text>ATP + H2O + cellular proteinSide 1 = ADP + phosphate + cellular proteinSide 2.</text>
        <dbReference type="EC" id="7.4.2.8"/>
    </reaction>
</comment>
<dbReference type="GO" id="GO:0005886">
    <property type="term" value="C:plasma membrane"/>
    <property type="evidence" value="ECO:0007669"/>
    <property type="project" value="UniProtKB-SubCell"/>
</dbReference>
<evidence type="ECO:0000256" key="6">
    <source>
        <dbReference type="ARBA" id="ARBA00022741"/>
    </source>
</evidence>
<feature type="domain" description="SecA family profile" evidence="15">
    <location>
        <begin position="25"/>
        <end position="611"/>
    </location>
</feature>
<keyword evidence="5 12" id="KW-0963">Cytoplasm</keyword>
<dbReference type="SUPFAM" id="SSF81767">
    <property type="entry name" value="Pre-protein crosslinking domain of SecA"/>
    <property type="match status" value="1"/>
</dbReference>
<feature type="binding site" evidence="12">
    <location>
        <position position="511"/>
    </location>
    <ligand>
        <name>ATP</name>
        <dbReference type="ChEBI" id="CHEBI:30616"/>
    </ligand>
</feature>
<protein>
    <recommendedName>
        <fullName evidence="12">Protein translocase subunit SecA</fullName>
        <ecNumber evidence="12">7.4.2.8</ecNumber>
    </recommendedName>
</protein>
<dbReference type="PRINTS" id="PR00906">
    <property type="entry name" value="SECA"/>
</dbReference>
<evidence type="ECO:0000256" key="9">
    <source>
        <dbReference type="ARBA" id="ARBA00022967"/>
    </source>
</evidence>
<dbReference type="GO" id="GO:0005524">
    <property type="term" value="F:ATP binding"/>
    <property type="evidence" value="ECO:0007669"/>
    <property type="project" value="UniProtKB-UniRule"/>
</dbReference>
<keyword evidence="8 12" id="KW-0653">Protein transport</keyword>
<dbReference type="PANTHER" id="PTHR30612">
    <property type="entry name" value="SECA INNER MEMBRANE COMPONENT OF SEC PROTEIN SECRETION SYSTEM"/>
    <property type="match status" value="1"/>
</dbReference>
<dbReference type="Pfam" id="PF01043">
    <property type="entry name" value="SecA_PP_bind"/>
    <property type="match status" value="1"/>
</dbReference>
<dbReference type="NCBIfam" id="TIGR04221">
    <property type="entry name" value="SecA2_Mycobac"/>
    <property type="match status" value="1"/>
</dbReference>
<keyword evidence="17" id="KW-1185">Reference proteome</keyword>
<dbReference type="OrthoDB" id="9805579at2"/>
<evidence type="ECO:0000259" key="15">
    <source>
        <dbReference type="PROSITE" id="PS51196"/>
    </source>
</evidence>
<dbReference type="Pfam" id="PF07517">
    <property type="entry name" value="SecA_DEAD"/>
    <property type="match status" value="1"/>
</dbReference>
<dbReference type="PROSITE" id="PS01312">
    <property type="entry name" value="SECA"/>
    <property type="match status" value="1"/>
</dbReference>
<keyword evidence="11 12" id="KW-0472">Membrane</keyword>
<accession>A0A516PTU9</accession>
<dbReference type="CDD" id="cd17928">
    <property type="entry name" value="DEXDc_SecA"/>
    <property type="match status" value="1"/>
</dbReference>
<dbReference type="InterPro" id="IPR014018">
    <property type="entry name" value="SecA_motor_DEAD"/>
</dbReference>
<comment type="subunit">
    <text evidence="12">Monomer and homodimer. Part of the essential Sec protein translocation apparatus which comprises SecA, SecYEG and auxiliary proteins SecDF. Other proteins may also be involved.</text>
</comment>
<comment type="function">
    <text evidence="12">Part of the Sec protein translocase complex. Interacts with the SecYEG preprotein conducting channel. Has a central role in coupling the hydrolysis of ATP to the transfer of proteins into and across the cell membrane, serving as an ATP-driven molecular motor driving the stepwise translocation of polypeptide chains across the membrane.</text>
</comment>
<comment type="subcellular location">
    <subcellularLocation>
        <location evidence="12">Cell membrane</location>
        <topology evidence="12">Peripheral membrane protein</topology>
        <orientation evidence="12">Cytoplasmic side</orientation>
    </subcellularLocation>
    <subcellularLocation>
        <location evidence="12">Cytoplasm</location>
    </subcellularLocation>
    <subcellularLocation>
        <location evidence="1">Membrane</location>
        <topology evidence="1">Peripheral membrane protein</topology>
    </subcellularLocation>
    <text evidence="12">Distribution is 50-50.</text>
</comment>
<evidence type="ECO:0000256" key="12">
    <source>
        <dbReference type="HAMAP-Rule" id="MF_01382"/>
    </source>
</evidence>
<dbReference type="InterPro" id="IPR020937">
    <property type="entry name" value="SecA_CS"/>
</dbReference>
<dbReference type="KEGG" id="mik:FOE78_00605"/>
<feature type="binding site" evidence="12">
    <location>
        <begin position="123"/>
        <end position="127"/>
    </location>
    <ligand>
        <name>ATP</name>
        <dbReference type="ChEBI" id="CHEBI:30616"/>
    </ligand>
</feature>
<evidence type="ECO:0000313" key="16">
    <source>
        <dbReference type="EMBL" id="QDP94614.1"/>
    </source>
</evidence>
<dbReference type="EMBL" id="CP041692">
    <property type="protein sequence ID" value="QDP94614.1"/>
    <property type="molecule type" value="Genomic_DNA"/>
</dbReference>
<dbReference type="SMART" id="SM00958">
    <property type="entry name" value="SecA_PP_bind"/>
    <property type="match status" value="1"/>
</dbReference>
<reference evidence="16 17" key="1">
    <citation type="submission" date="2019-07" db="EMBL/GenBank/DDBJ databases">
        <title>Microlunatus dokdonensis sp. nov. isolated from the rhizospheric soil of the wild plant Elymus tsukushiensis.</title>
        <authorList>
            <person name="Ghim S.-Y."/>
            <person name="Hwang Y.-J."/>
            <person name="Son J.-S."/>
            <person name="Shin J.-H."/>
        </authorList>
    </citation>
    <scope>NUCLEOTIDE SEQUENCE [LARGE SCALE GENOMIC DNA]</scope>
    <source>
        <strain evidence="16 17">KUDC0627</strain>
    </source>
</reference>
<dbReference type="Proteomes" id="UP000319263">
    <property type="component" value="Chromosome"/>
</dbReference>
<keyword evidence="3 12" id="KW-0813">Transport</keyword>
<dbReference type="GO" id="GO:0008564">
    <property type="term" value="F:protein-exporting ATPase activity"/>
    <property type="evidence" value="ECO:0007669"/>
    <property type="project" value="UniProtKB-EC"/>
</dbReference>
<organism evidence="16 17">
    <name type="scientific">Microlunatus elymi</name>
    <dbReference type="NCBI Taxonomy" id="2596828"/>
    <lineage>
        <taxon>Bacteria</taxon>
        <taxon>Bacillati</taxon>
        <taxon>Actinomycetota</taxon>
        <taxon>Actinomycetes</taxon>
        <taxon>Propionibacteriales</taxon>
        <taxon>Propionibacteriaceae</taxon>
        <taxon>Microlunatus</taxon>
    </lineage>
</organism>
<dbReference type="Gene3D" id="1.10.3060.10">
    <property type="entry name" value="Helical scaffold and wing domains of SecA"/>
    <property type="match status" value="1"/>
</dbReference>
<gene>
    <name evidence="12" type="primary">secA</name>
    <name evidence="16" type="ORF">FOE78_00605</name>
</gene>
<dbReference type="InterPro" id="IPR011115">
    <property type="entry name" value="SecA_DEAD"/>
</dbReference>
<evidence type="ECO:0000256" key="8">
    <source>
        <dbReference type="ARBA" id="ARBA00022927"/>
    </source>
</evidence>
<evidence type="ECO:0000256" key="2">
    <source>
        <dbReference type="ARBA" id="ARBA00007650"/>
    </source>
</evidence>
<dbReference type="InterPro" id="IPR036670">
    <property type="entry name" value="SecA_X-link_sf"/>
</dbReference>
<proteinExistence type="inferred from homology"/>
<dbReference type="GO" id="GO:0017038">
    <property type="term" value="P:protein import"/>
    <property type="evidence" value="ECO:0007669"/>
    <property type="project" value="InterPro"/>
</dbReference>
<evidence type="ECO:0000256" key="11">
    <source>
        <dbReference type="ARBA" id="ARBA00023136"/>
    </source>
</evidence>
<dbReference type="InterPro" id="IPR001650">
    <property type="entry name" value="Helicase_C-like"/>
</dbReference>
<dbReference type="GO" id="GO:0006605">
    <property type="term" value="P:protein targeting"/>
    <property type="evidence" value="ECO:0007669"/>
    <property type="project" value="UniProtKB-UniRule"/>
</dbReference>
<dbReference type="InterPro" id="IPR036266">
    <property type="entry name" value="SecA_Wing/Scaffold_sf"/>
</dbReference>
<dbReference type="InterPro" id="IPR000185">
    <property type="entry name" value="SecA"/>
</dbReference>
<dbReference type="PROSITE" id="PS51192">
    <property type="entry name" value="HELICASE_ATP_BIND_1"/>
    <property type="match status" value="1"/>
</dbReference>
<dbReference type="InterPro" id="IPR026389">
    <property type="entry name" value="SecA_Actinobact-type"/>
</dbReference>
<feature type="domain" description="Helicase ATP-binding" evidence="13">
    <location>
        <begin position="107"/>
        <end position="267"/>
    </location>
</feature>
<dbReference type="Gene3D" id="3.40.50.300">
    <property type="entry name" value="P-loop containing nucleotide triphosphate hydrolases"/>
    <property type="match status" value="3"/>
</dbReference>
<dbReference type="Gene3D" id="3.90.1440.10">
    <property type="entry name" value="SecA, preprotein cross-linking domain"/>
    <property type="match status" value="1"/>
</dbReference>
<dbReference type="PANTHER" id="PTHR30612:SF0">
    <property type="entry name" value="CHLOROPLAST PROTEIN-TRANSPORTING ATPASE"/>
    <property type="match status" value="1"/>
</dbReference>